<feature type="transmembrane region" description="Helical" evidence="6">
    <location>
        <begin position="33"/>
        <end position="61"/>
    </location>
</feature>
<evidence type="ECO:0000256" key="6">
    <source>
        <dbReference type="SAM" id="Phobius"/>
    </source>
</evidence>
<dbReference type="GO" id="GO:0055085">
    <property type="term" value="P:transmembrane transport"/>
    <property type="evidence" value="ECO:0007669"/>
    <property type="project" value="TreeGrafter"/>
</dbReference>
<name>Q11DP8_CHESB</name>
<dbReference type="AlphaFoldDB" id="Q11DP8"/>
<reference evidence="7" key="1">
    <citation type="submission" date="2006-06" db="EMBL/GenBank/DDBJ databases">
        <title>Complete sequence of chromosome of Chelativorans sp. BNC1.</title>
        <authorList>
            <consortium name="US DOE Joint Genome Institute"/>
            <person name="Copeland A."/>
            <person name="Lucas S."/>
            <person name="Lapidus A."/>
            <person name="Barry K."/>
            <person name="Detter J.C."/>
            <person name="Glavina del Rio T."/>
            <person name="Hammon N."/>
            <person name="Israni S."/>
            <person name="Dalin E."/>
            <person name="Tice H."/>
            <person name="Pitluck S."/>
            <person name="Chertkov O."/>
            <person name="Brettin T."/>
            <person name="Bruce D."/>
            <person name="Han C."/>
            <person name="Tapia R."/>
            <person name="Gilna P."/>
            <person name="Schmutz J."/>
            <person name="Larimer F."/>
            <person name="Land M."/>
            <person name="Hauser L."/>
            <person name="Kyrpides N."/>
            <person name="Mikhailova N."/>
            <person name="Richardson P."/>
        </authorList>
    </citation>
    <scope>NUCLEOTIDE SEQUENCE</scope>
    <source>
        <strain evidence="7">BNC1</strain>
    </source>
</reference>
<evidence type="ECO:0000256" key="5">
    <source>
        <dbReference type="ARBA" id="ARBA00023136"/>
    </source>
</evidence>
<evidence type="ECO:0008006" key="8">
    <source>
        <dbReference type="Google" id="ProtNLM"/>
    </source>
</evidence>
<dbReference type="HOGENOM" id="CLU_031275_0_1_5"/>
<evidence type="ECO:0000256" key="4">
    <source>
        <dbReference type="ARBA" id="ARBA00022989"/>
    </source>
</evidence>
<evidence type="ECO:0000313" key="7">
    <source>
        <dbReference type="EMBL" id="ABG64477.1"/>
    </source>
</evidence>
<feature type="transmembrane region" description="Helical" evidence="6">
    <location>
        <begin position="162"/>
        <end position="184"/>
    </location>
</feature>
<comment type="similarity">
    <text evidence="2">Belongs to the autoinducer-2 exporter (AI-2E) (TC 2.A.86) family.</text>
</comment>
<protein>
    <recommendedName>
        <fullName evidence="8">AI-2E family transporter</fullName>
    </recommendedName>
</protein>
<dbReference type="InterPro" id="IPR002549">
    <property type="entry name" value="AI-2E-like"/>
</dbReference>
<evidence type="ECO:0000256" key="2">
    <source>
        <dbReference type="ARBA" id="ARBA00009773"/>
    </source>
</evidence>
<feature type="transmembrane region" description="Helical" evidence="6">
    <location>
        <begin position="221"/>
        <end position="243"/>
    </location>
</feature>
<dbReference type="eggNOG" id="COG0628">
    <property type="taxonomic scope" value="Bacteria"/>
</dbReference>
<dbReference type="PANTHER" id="PTHR21716">
    <property type="entry name" value="TRANSMEMBRANE PROTEIN"/>
    <property type="match status" value="1"/>
</dbReference>
<evidence type="ECO:0000256" key="1">
    <source>
        <dbReference type="ARBA" id="ARBA00004141"/>
    </source>
</evidence>
<sequence>MHNVLRKRKLPAASIPPKSGLDMVLNRGAQASAIGLAIAVAIAGLYAMRFLAAPVSLAIVVGLMLSPVAQRLENRKLPPSLSAAVAVLIFIFSVGFLVVAVAAPLTSWAGRVPEIWRELQLQLTNLSQPLDTIRSIREEIRNVTGESNVTVSVEDGSAMESVALLAPAVIAQALIFLASLYFFIATRNDTRLTVLRLCSGRLLRWRVAHIFRDVEELVSNYLLAITIINICLGFAVGISLWLIDVPSAPLWGAMAGLLNFIVYIGPITMAVILLGVGFASFDSIWGSISPMLIYLLINGIEAQFVTPSVIGRRMTLNPFLVFLAITFWLWLWGPIGGFVAVPALLVFFAVARNILPGFEWALSEERRRQYSRLP</sequence>
<feature type="transmembrane region" description="Helical" evidence="6">
    <location>
        <begin position="255"/>
        <end position="278"/>
    </location>
</feature>
<keyword evidence="5 6" id="KW-0472">Membrane</keyword>
<keyword evidence="3 6" id="KW-0812">Transmembrane</keyword>
<dbReference type="KEGG" id="mes:Meso_3105"/>
<proteinExistence type="inferred from homology"/>
<gene>
    <name evidence="7" type="ordered locus">Meso_3105</name>
</gene>
<dbReference type="GO" id="GO:0016020">
    <property type="term" value="C:membrane"/>
    <property type="evidence" value="ECO:0007669"/>
    <property type="project" value="UniProtKB-SubCell"/>
</dbReference>
<dbReference type="STRING" id="266779.Meso_3105"/>
<feature type="transmembrane region" description="Helical" evidence="6">
    <location>
        <begin position="81"/>
        <end position="103"/>
    </location>
</feature>
<dbReference type="PANTHER" id="PTHR21716:SF16">
    <property type="entry name" value="BLL1467 PROTEIN"/>
    <property type="match status" value="1"/>
</dbReference>
<dbReference type="EMBL" id="CP000390">
    <property type="protein sequence ID" value="ABG64477.1"/>
    <property type="molecule type" value="Genomic_DNA"/>
</dbReference>
<feature type="transmembrane region" description="Helical" evidence="6">
    <location>
        <begin position="284"/>
        <end position="304"/>
    </location>
</feature>
<comment type="subcellular location">
    <subcellularLocation>
        <location evidence="1">Membrane</location>
        <topology evidence="1">Multi-pass membrane protein</topology>
    </subcellularLocation>
</comment>
<evidence type="ECO:0000256" key="3">
    <source>
        <dbReference type="ARBA" id="ARBA00022692"/>
    </source>
</evidence>
<organism evidence="7">
    <name type="scientific">Chelativorans sp. (strain BNC1)</name>
    <dbReference type="NCBI Taxonomy" id="266779"/>
    <lineage>
        <taxon>Bacteria</taxon>
        <taxon>Pseudomonadati</taxon>
        <taxon>Pseudomonadota</taxon>
        <taxon>Alphaproteobacteria</taxon>
        <taxon>Hyphomicrobiales</taxon>
        <taxon>Phyllobacteriaceae</taxon>
        <taxon>Chelativorans</taxon>
    </lineage>
</organism>
<keyword evidence="4 6" id="KW-1133">Transmembrane helix</keyword>
<accession>Q11DP8</accession>
<dbReference type="OrthoDB" id="9799225at2"/>
<dbReference type="Pfam" id="PF01594">
    <property type="entry name" value="AI-2E_transport"/>
    <property type="match status" value="1"/>
</dbReference>